<dbReference type="InterPro" id="IPR011059">
    <property type="entry name" value="Metal-dep_hydrolase_composite"/>
</dbReference>
<organism evidence="2 3">
    <name type="scientific">Candidatus Methanocrinis natronophilus</name>
    <dbReference type="NCBI Taxonomy" id="3033396"/>
    <lineage>
        <taxon>Archaea</taxon>
        <taxon>Methanobacteriati</taxon>
        <taxon>Methanobacteriota</taxon>
        <taxon>Stenosarchaea group</taxon>
        <taxon>Methanomicrobia</taxon>
        <taxon>Methanotrichales</taxon>
        <taxon>Methanotrichaceae</taxon>
        <taxon>Methanocrinis</taxon>
    </lineage>
</organism>
<dbReference type="Proteomes" id="UP001220010">
    <property type="component" value="Unassembled WGS sequence"/>
</dbReference>
<name>A0ABT5X8I1_9EURY</name>
<sequence length="352" mass="38371">MEEVEGERILSGTILLGEDFEPFEGYLVLRRGVVAEVGSGRIDSDLDGIICPALVNGHIHLGDSVLKDPPYLPLEELVGPGGLKHRILQETPRREQVEGMKRSLSFMTKSGTCAFADFREGGVDGVDMLYEAMDGFGMIGRVFGRPDPGSVRVDERCWGVGISSTRDHPRYLVEEVVERARSEGKRVALHAGESGRDDIEDALSLSPDLLVHLTKAEEGDLKMVAEAGVPVVVCPRSNLVTGVGLPEVRRMLDMGILVGLGTDNVMLNSPDLFSEMEFLSKALLHNDRQVFMICTLNGARILGADDEAGAIRPGKRCRIMVIDNRSDKMWGVRDPLASLVRRAAPSDVLAVL</sequence>
<proteinExistence type="predicted"/>
<dbReference type="InterPro" id="IPR050287">
    <property type="entry name" value="MTA/SAH_deaminase"/>
</dbReference>
<feature type="domain" description="Amidohydrolase-related" evidence="1">
    <location>
        <begin position="49"/>
        <end position="327"/>
    </location>
</feature>
<evidence type="ECO:0000313" key="2">
    <source>
        <dbReference type="EMBL" id="MDF0591009.1"/>
    </source>
</evidence>
<dbReference type="RefSeq" id="WP_316966752.1">
    <property type="nucleotide sequence ID" value="NZ_JARFPK010000024.1"/>
</dbReference>
<dbReference type="SUPFAM" id="SSF51338">
    <property type="entry name" value="Composite domain of metallo-dependent hydrolases"/>
    <property type="match status" value="1"/>
</dbReference>
<evidence type="ECO:0000313" key="3">
    <source>
        <dbReference type="Proteomes" id="UP001220010"/>
    </source>
</evidence>
<protein>
    <submittedName>
        <fullName evidence="2">Amidohydrolase family protein</fullName>
    </submittedName>
</protein>
<dbReference type="InterPro" id="IPR006680">
    <property type="entry name" value="Amidohydro-rel"/>
</dbReference>
<gene>
    <name evidence="2" type="ORF">P0O15_07490</name>
</gene>
<keyword evidence="3" id="KW-1185">Reference proteome</keyword>
<accession>A0ABT5X8I1</accession>
<dbReference type="Gene3D" id="3.20.20.140">
    <property type="entry name" value="Metal-dependent hydrolases"/>
    <property type="match status" value="1"/>
</dbReference>
<dbReference type="InterPro" id="IPR032466">
    <property type="entry name" value="Metal_Hydrolase"/>
</dbReference>
<comment type="caution">
    <text evidence="2">The sequence shown here is derived from an EMBL/GenBank/DDBJ whole genome shotgun (WGS) entry which is preliminary data.</text>
</comment>
<dbReference type="EMBL" id="JARFPK010000024">
    <property type="protein sequence ID" value="MDF0591009.1"/>
    <property type="molecule type" value="Genomic_DNA"/>
</dbReference>
<evidence type="ECO:0000259" key="1">
    <source>
        <dbReference type="Pfam" id="PF01979"/>
    </source>
</evidence>
<dbReference type="PANTHER" id="PTHR43794:SF5">
    <property type="entry name" value="CHLOROHYDROLASE FAMILY PROTEIN"/>
    <property type="match status" value="1"/>
</dbReference>
<dbReference type="PANTHER" id="PTHR43794">
    <property type="entry name" value="AMINOHYDROLASE SSNA-RELATED"/>
    <property type="match status" value="1"/>
</dbReference>
<dbReference type="Pfam" id="PF01979">
    <property type="entry name" value="Amidohydro_1"/>
    <property type="match status" value="1"/>
</dbReference>
<reference evidence="2 3" key="1">
    <citation type="submission" date="2023-03" db="EMBL/GenBank/DDBJ databases">
        <title>WGS of Methanotrichaceae archaeon Mx.</title>
        <authorList>
            <person name="Sorokin D.Y."/>
            <person name="Merkel A.Y."/>
        </authorList>
    </citation>
    <scope>NUCLEOTIDE SEQUENCE [LARGE SCALE GENOMIC DNA]</scope>
    <source>
        <strain evidence="2 3">Mx</strain>
    </source>
</reference>
<dbReference type="SUPFAM" id="SSF51556">
    <property type="entry name" value="Metallo-dependent hydrolases"/>
    <property type="match status" value="1"/>
</dbReference>